<accession>A0A921ZSJ1</accession>
<reference evidence="2" key="2">
    <citation type="submission" date="2020-12" db="EMBL/GenBank/DDBJ databases">
        <authorList>
            <person name="Kanost M."/>
        </authorList>
    </citation>
    <scope>NUCLEOTIDE SEQUENCE</scope>
</reference>
<dbReference type="AlphaFoldDB" id="A0A921ZSJ1"/>
<keyword evidence="1" id="KW-0732">Signal</keyword>
<keyword evidence="3" id="KW-1185">Reference proteome</keyword>
<protein>
    <recommendedName>
        <fullName evidence="4">Defensin</fullName>
    </recommendedName>
</protein>
<dbReference type="EMBL" id="JH668873">
    <property type="protein sequence ID" value="KAG6462639.1"/>
    <property type="molecule type" value="Genomic_DNA"/>
</dbReference>
<reference evidence="2" key="1">
    <citation type="journal article" date="2016" name="Insect Biochem. Mol. Biol.">
        <title>Multifaceted biological insights from a draft genome sequence of the tobacco hornworm moth, Manduca sexta.</title>
        <authorList>
            <person name="Kanost M.R."/>
            <person name="Arrese E.L."/>
            <person name="Cao X."/>
            <person name="Chen Y.R."/>
            <person name="Chellapilla S."/>
            <person name="Goldsmith M.R."/>
            <person name="Grosse-Wilde E."/>
            <person name="Heckel D.G."/>
            <person name="Herndon N."/>
            <person name="Jiang H."/>
            <person name="Papanicolaou A."/>
            <person name="Qu J."/>
            <person name="Soulages J.L."/>
            <person name="Vogel H."/>
            <person name="Walters J."/>
            <person name="Waterhouse R.M."/>
            <person name="Ahn S.J."/>
            <person name="Almeida F.C."/>
            <person name="An C."/>
            <person name="Aqrawi P."/>
            <person name="Bretschneider A."/>
            <person name="Bryant W.B."/>
            <person name="Bucks S."/>
            <person name="Chao H."/>
            <person name="Chevignon G."/>
            <person name="Christen J.M."/>
            <person name="Clarke D.F."/>
            <person name="Dittmer N.T."/>
            <person name="Ferguson L.C.F."/>
            <person name="Garavelou S."/>
            <person name="Gordon K.H.J."/>
            <person name="Gunaratna R.T."/>
            <person name="Han Y."/>
            <person name="Hauser F."/>
            <person name="He Y."/>
            <person name="Heidel-Fischer H."/>
            <person name="Hirsh A."/>
            <person name="Hu Y."/>
            <person name="Jiang H."/>
            <person name="Kalra D."/>
            <person name="Klinner C."/>
            <person name="Konig C."/>
            <person name="Kovar C."/>
            <person name="Kroll A.R."/>
            <person name="Kuwar S.S."/>
            <person name="Lee S.L."/>
            <person name="Lehman R."/>
            <person name="Li K."/>
            <person name="Li Z."/>
            <person name="Liang H."/>
            <person name="Lovelace S."/>
            <person name="Lu Z."/>
            <person name="Mansfield J.H."/>
            <person name="McCulloch K.J."/>
            <person name="Mathew T."/>
            <person name="Morton B."/>
            <person name="Muzny D.M."/>
            <person name="Neunemann D."/>
            <person name="Ongeri F."/>
            <person name="Pauchet Y."/>
            <person name="Pu L.L."/>
            <person name="Pyrousis I."/>
            <person name="Rao X.J."/>
            <person name="Redding A."/>
            <person name="Roesel C."/>
            <person name="Sanchez-Gracia A."/>
            <person name="Schaack S."/>
            <person name="Shukla A."/>
            <person name="Tetreau G."/>
            <person name="Wang Y."/>
            <person name="Xiong G.H."/>
            <person name="Traut W."/>
            <person name="Walsh T.K."/>
            <person name="Worley K.C."/>
            <person name="Wu D."/>
            <person name="Wu W."/>
            <person name="Wu Y.Q."/>
            <person name="Zhang X."/>
            <person name="Zou Z."/>
            <person name="Zucker H."/>
            <person name="Briscoe A.D."/>
            <person name="Burmester T."/>
            <person name="Clem R.J."/>
            <person name="Feyereisen R."/>
            <person name="Grimmelikhuijzen C.J.P."/>
            <person name="Hamodrakas S.J."/>
            <person name="Hansson B.S."/>
            <person name="Huguet E."/>
            <person name="Jermiin L.S."/>
            <person name="Lan Q."/>
            <person name="Lehman H.K."/>
            <person name="Lorenzen M."/>
            <person name="Merzendorfer H."/>
            <person name="Michalopoulos I."/>
            <person name="Morton D.B."/>
            <person name="Muthukrishnan S."/>
            <person name="Oakeshott J.G."/>
            <person name="Palmer W."/>
            <person name="Park Y."/>
            <person name="Passarelli A.L."/>
            <person name="Rozas J."/>
            <person name="Schwartz L.M."/>
            <person name="Smith W."/>
            <person name="Southgate A."/>
            <person name="Vilcinskas A."/>
            <person name="Vogt R."/>
            <person name="Wang P."/>
            <person name="Werren J."/>
            <person name="Yu X.Q."/>
            <person name="Zhou J.J."/>
            <person name="Brown S.J."/>
            <person name="Scherer S.E."/>
            <person name="Richards S."/>
            <person name="Blissard G.W."/>
        </authorList>
    </citation>
    <scope>NUCLEOTIDE SEQUENCE</scope>
</reference>
<comment type="caution">
    <text evidence="2">The sequence shown here is derived from an EMBL/GenBank/DDBJ whole genome shotgun (WGS) entry which is preliminary data.</text>
</comment>
<dbReference type="Proteomes" id="UP000791440">
    <property type="component" value="Unassembled WGS sequence"/>
</dbReference>
<sequence>MKGYFLVFCVVLLFAAVAFADPVSEEDIQDEGTLESVGRAIKCRIHACNKSCRKLNYQRGVCVGDRCQCR</sequence>
<feature type="chain" id="PRO_5036834624" description="Defensin" evidence="1">
    <location>
        <begin position="21"/>
        <end position="70"/>
    </location>
</feature>
<name>A0A921ZSJ1_MANSE</name>
<evidence type="ECO:0008006" key="4">
    <source>
        <dbReference type="Google" id="ProtNLM"/>
    </source>
</evidence>
<organism evidence="2 3">
    <name type="scientific">Manduca sexta</name>
    <name type="common">Tobacco hawkmoth</name>
    <name type="synonym">Tobacco hornworm</name>
    <dbReference type="NCBI Taxonomy" id="7130"/>
    <lineage>
        <taxon>Eukaryota</taxon>
        <taxon>Metazoa</taxon>
        <taxon>Ecdysozoa</taxon>
        <taxon>Arthropoda</taxon>
        <taxon>Hexapoda</taxon>
        <taxon>Insecta</taxon>
        <taxon>Pterygota</taxon>
        <taxon>Neoptera</taxon>
        <taxon>Endopterygota</taxon>
        <taxon>Lepidoptera</taxon>
        <taxon>Glossata</taxon>
        <taxon>Ditrysia</taxon>
        <taxon>Bombycoidea</taxon>
        <taxon>Sphingidae</taxon>
        <taxon>Sphinginae</taxon>
        <taxon>Sphingini</taxon>
        <taxon>Manduca</taxon>
    </lineage>
</organism>
<proteinExistence type="predicted"/>
<evidence type="ECO:0000313" key="2">
    <source>
        <dbReference type="EMBL" id="KAG6462639.1"/>
    </source>
</evidence>
<gene>
    <name evidence="2" type="ORF">O3G_MSEX013383</name>
</gene>
<evidence type="ECO:0000313" key="3">
    <source>
        <dbReference type="Proteomes" id="UP000791440"/>
    </source>
</evidence>
<evidence type="ECO:0000256" key="1">
    <source>
        <dbReference type="SAM" id="SignalP"/>
    </source>
</evidence>
<feature type="signal peptide" evidence="1">
    <location>
        <begin position="1"/>
        <end position="20"/>
    </location>
</feature>